<proteinExistence type="predicted"/>
<dbReference type="EMBL" id="GBRH01258990">
    <property type="protein sequence ID" value="JAD38905.1"/>
    <property type="molecule type" value="Transcribed_RNA"/>
</dbReference>
<accession>A0A0A8ZQ68</accession>
<protein>
    <submittedName>
        <fullName evidence="1">Uncharacterized protein</fullName>
    </submittedName>
</protein>
<name>A0A0A8ZQ68_ARUDO</name>
<reference evidence="1" key="2">
    <citation type="journal article" date="2015" name="Data Brief">
        <title>Shoot transcriptome of the giant reed, Arundo donax.</title>
        <authorList>
            <person name="Barrero R.A."/>
            <person name="Guerrero F.D."/>
            <person name="Moolhuijzen P."/>
            <person name="Goolsby J.A."/>
            <person name="Tidwell J."/>
            <person name="Bellgard S.E."/>
            <person name="Bellgard M.I."/>
        </authorList>
    </citation>
    <scope>NUCLEOTIDE SEQUENCE</scope>
    <source>
        <tissue evidence="1">Shoot tissue taken approximately 20 cm above the soil surface</tissue>
    </source>
</reference>
<reference evidence="1" key="1">
    <citation type="submission" date="2014-09" db="EMBL/GenBank/DDBJ databases">
        <authorList>
            <person name="Magalhaes I.L.F."/>
            <person name="Oliveira U."/>
            <person name="Santos F.R."/>
            <person name="Vidigal T.H.D.A."/>
            <person name="Brescovit A.D."/>
            <person name="Santos A.J."/>
        </authorList>
    </citation>
    <scope>NUCLEOTIDE SEQUENCE</scope>
    <source>
        <tissue evidence="1">Shoot tissue taken approximately 20 cm above the soil surface</tissue>
    </source>
</reference>
<sequence length="13" mass="1378">MDAQVVEGLSSEN</sequence>
<organism evidence="1">
    <name type="scientific">Arundo donax</name>
    <name type="common">Giant reed</name>
    <name type="synonym">Donax arundinaceus</name>
    <dbReference type="NCBI Taxonomy" id="35708"/>
    <lineage>
        <taxon>Eukaryota</taxon>
        <taxon>Viridiplantae</taxon>
        <taxon>Streptophyta</taxon>
        <taxon>Embryophyta</taxon>
        <taxon>Tracheophyta</taxon>
        <taxon>Spermatophyta</taxon>
        <taxon>Magnoliopsida</taxon>
        <taxon>Liliopsida</taxon>
        <taxon>Poales</taxon>
        <taxon>Poaceae</taxon>
        <taxon>PACMAD clade</taxon>
        <taxon>Arundinoideae</taxon>
        <taxon>Arundineae</taxon>
        <taxon>Arundo</taxon>
    </lineage>
</organism>
<evidence type="ECO:0000313" key="1">
    <source>
        <dbReference type="EMBL" id="JAD38905.1"/>
    </source>
</evidence>